<dbReference type="Proteomes" id="UP000078200">
    <property type="component" value="Unassembled WGS sequence"/>
</dbReference>
<reference evidence="2" key="1">
    <citation type="submission" date="2020-05" db="UniProtKB">
        <authorList>
            <consortium name="EnsemblMetazoa"/>
        </authorList>
    </citation>
    <scope>IDENTIFICATION</scope>
    <source>
        <strain evidence="2">TTRI</strain>
    </source>
</reference>
<evidence type="ECO:0000313" key="2">
    <source>
        <dbReference type="EnsemblMetazoa" id="GAUT036919-PA"/>
    </source>
</evidence>
<feature type="compositionally biased region" description="Polar residues" evidence="1">
    <location>
        <begin position="142"/>
        <end position="155"/>
    </location>
</feature>
<keyword evidence="3" id="KW-1185">Reference proteome</keyword>
<dbReference type="AlphaFoldDB" id="A0A1A9VH04"/>
<name>A0A1A9VH04_GLOAU</name>
<evidence type="ECO:0000313" key="3">
    <source>
        <dbReference type="Proteomes" id="UP000078200"/>
    </source>
</evidence>
<proteinExistence type="predicted"/>
<sequence>MCPERTPAVNCPTPEVLYCWICGRQDVRSTNCGQQRDVPTSRAVISANLANVPCPQRVMLPERYAAVKRPITTQPSRRKHLTSTLRNETKDLSTQSSSPLKVNSGNPPSSQEILETPSRSDMEQSPKTHRNLRPPCNETRKNINASSGPIANHTQRSQRRHASYHNPHLVESGHACPTDKQVNFEETTPSTRLNAPPGSDQHIASPIVANVDTRPLPLRQRSDILMSQSQRYKISDTTLRQQELHATPDGTAPVLKQQSSLRHHQVATEITTQVSPTLQRLPTYSNVNIVTPLQQYNNNNDNITRTTVKSTTTTVTTSPSNRVLLRQQRQHAQRNAINNINGGLLNGTGRLRSCTHPATAVVENETAGNIKVTGNENKILYETEIKRISSHSPIPNGMMGNINNISNQPQQLPALPNQPLLQANVTKHALTSLVTPSALTYKITDLIKKATNNVSEQQQQTQSQQQTAPQRKGLSSSNKHIHKVIKEIYSPTTATKSSAASTTYPNNYHHAVLATTLNNHNNSVTTTTMNSPTRITTIITSPTNRDQSHKFTIRLALNYFDVRLVWSILYWYLRKFQQNCDCCRLKSSSIISTAAKRIGSANCIEHRFGGRCNRIASFLLIQSSQSEDFKPKWFCFRDECTNGKEKGACKYMEKHQSKQKNKIR</sequence>
<feature type="compositionally biased region" description="Low complexity" evidence="1">
    <location>
        <begin position="457"/>
        <end position="467"/>
    </location>
</feature>
<dbReference type="VEuPathDB" id="VectorBase:GAUT036919"/>
<organism evidence="2 3">
    <name type="scientific">Glossina austeni</name>
    <name type="common">Savannah tsetse fly</name>
    <dbReference type="NCBI Taxonomy" id="7395"/>
    <lineage>
        <taxon>Eukaryota</taxon>
        <taxon>Metazoa</taxon>
        <taxon>Ecdysozoa</taxon>
        <taxon>Arthropoda</taxon>
        <taxon>Hexapoda</taxon>
        <taxon>Insecta</taxon>
        <taxon>Pterygota</taxon>
        <taxon>Neoptera</taxon>
        <taxon>Endopterygota</taxon>
        <taxon>Diptera</taxon>
        <taxon>Brachycera</taxon>
        <taxon>Muscomorpha</taxon>
        <taxon>Hippoboscoidea</taxon>
        <taxon>Glossinidae</taxon>
        <taxon>Glossina</taxon>
    </lineage>
</organism>
<dbReference type="STRING" id="7395.A0A1A9VH04"/>
<dbReference type="EnsemblMetazoa" id="GAUT036919-RA">
    <property type="protein sequence ID" value="GAUT036919-PA"/>
    <property type="gene ID" value="GAUT036919"/>
</dbReference>
<evidence type="ECO:0000256" key="1">
    <source>
        <dbReference type="SAM" id="MobiDB-lite"/>
    </source>
</evidence>
<accession>A0A1A9VH04</accession>
<feature type="region of interest" description="Disordered" evidence="1">
    <location>
        <begin position="69"/>
        <end position="162"/>
    </location>
</feature>
<feature type="compositionally biased region" description="Polar residues" evidence="1">
    <location>
        <begin position="82"/>
        <end position="117"/>
    </location>
</feature>
<feature type="region of interest" description="Disordered" evidence="1">
    <location>
        <begin position="454"/>
        <end position="478"/>
    </location>
</feature>
<protein>
    <submittedName>
        <fullName evidence="2">Uncharacterized protein</fullName>
    </submittedName>
</protein>